<dbReference type="PANTHER" id="PTHR47526:SF3">
    <property type="entry name" value="PHD-TYPE DOMAIN-CONTAINING PROTEIN"/>
    <property type="match status" value="1"/>
</dbReference>
<evidence type="ECO:0000259" key="3">
    <source>
        <dbReference type="PROSITE" id="PS50966"/>
    </source>
</evidence>
<reference evidence="4 5" key="1">
    <citation type="submission" date="2022-12" db="EMBL/GenBank/DDBJ databases">
        <title>Chromosome-level genome of Tegillarca granosa.</title>
        <authorList>
            <person name="Kim J."/>
        </authorList>
    </citation>
    <scope>NUCLEOTIDE SEQUENCE [LARGE SCALE GENOMIC DNA]</scope>
    <source>
        <strain evidence="4">Teg-2019</strain>
        <tissue evidence="4">Adductor muscle</tissue>
    </source>
</reference>
<protein>
    <recommendedName>
        <fullName evidence="3">SWIM-type domain-containing protein</fullName>
    </recommendedName>
</protein>
<dbReference type="PANTHER" id="PTHR47526">
    <property type="entry name" value="ATP-DEPENDENT DNA HELICASE"/>
    <property type="match status" value="1"/>
</dbReference>
<dbReference type="InterPro" id="IPR011604">
    <property type="entry name" value="PDDEXK-like_dom_sf"/>
</dbReference>
<feature type="region of interest" description="Disordered" evidence="2">
    <location>
        <begin position="87"/>
        <end position="113"/>
    </location>
</feature>
<evidence type="ECO:0000313" key="4">
    <source>
        <dbReference type="EMBL" id="KAJ8310054.1"/>
    </source>
</evidence>
<keyword evidence="1" id="KW-0863">Zinc-finger</keyword>
<keyword evidence="5" id="KW-1185">Reference proteome</keyword>
<evidence type="ECO:0000256" key="2">
    <source>
        <dbReference type="SAM" id="MobiDB-lite"/>
    </source>
</evidence>
<keyword evidence="1" id="KW-0862">Zinc</keyword>
<dbReference type="PROSITE" id="PS50966">
    <property type="entry name" value="ZF_SWIM"/>
    <property type="match status" value="1"/>
</dbReference>
<accession>A0ABQ9EY11</accession>
<dbReference type="Proteomes" id="UP001217089">
    <property type="component" value="Unassembled WGS sequence"/>
</dbReference>
<comment type="caution">
    <text evidence="4">The sequence shown here is derived from an EMBL/GenBank/DDBJ whole genome shotgun (WGS) entry which is preliminary data.</text>
</comment>
<gene>
    <name evidence="4" type="ORF">KUTeg_011919</name>
</gene>
<dbReference type="EMBL" id="JARBDR010000640">
    <property type="protein sequence ID" value="KAJ8310054.1"/>
    <property type="molecule type" value="Genomic_DNA"/>
</dbReference>
<name>A0ABQ9EY11_TEGGR</name>
<keyword evidence="1" id="KW-0479">Metal-binding</keyword>
<sequence length="429" mass="48757">MPRDFASSEAQRKKLYLVKPIPRDAHCFAFSTSFNSSSAGSTGAPPHLAFSSTLPEIRSCRVDRGTEWLPTTRWSHISMERNKEKNRTGGYYTTAGERRTNTTRPKKKHKTNSGEASFSLGLIFQRGEDYFPTFTGMWETIWACPRLRIFKVVHGALKILNPSHSFNYSPEIFGTDKTFDKDSVRAFKSLKAFKYFQAGYVQKIFTCLVSDLSVSDDKLFVCKSEVLASMERKVYKVFVNLSQCGEVLGGSCKCVSGLGAVCSHMTALLFASEDFVAPGINTIPDDATCTDELKQWNVPAKCHVEHKTINNITIQRPLFGKKPRLSVHRSDVRHVDDRSVNKTCTFRNRQEIRVVRSGMMKDVYTRRETTDPPRFISVILMSTKSMKFGLQMECQVKERYMKHVDKSLNFEHCELCVSKQFPFLCASPD</sequence>
<feature type="domain" description="SWIM-type" evidence="3">
    <location>
        <begin position="235"/>
        <end position="273"/>
    </location>
</feature>
<organism evidence="4 5">
    <name type="scientific">Tegillarca granosa</name>
    <name type="common">Malaysian cockle</name>
    <name type="synonym">Anadara granosa</name>
    <dbReference type="NCBI Taxonomy" id="220873"/>
    <lineage>
        <taxon>Eukaryota</taxon>
        <taxon>Metazoa</taxon>
        <taxon>Spiralia</taxon>
        <taxon>Lophotrochozoa</taxon>
        <taxon>Mollusca</taxon>
        <taxon>Bivalvia</taxon>
        <taxon>Autobranchia</taxon>
        <taxon>Pteriomorphia</taxon>
        <taxon>Arcoida</taxon>
        <taxon>Arcoidea</taxon>
        <taxon>Arcidae</taxon>
        <taxon>Tegillarca</taxon>
    </lineage>
</organism>
<evidence type="ECO:0000313" key="5">
    <source>
        <dbReference type="Proteomes" id="UP001217089"/>
    </source>
</evidence>
<proteinExistence type="predicted"/>
<evidence type="ECO:0000256" key="1">
    <source>
        <dbReference type="PROSITE-ProRule" id="PRU00325"/>
    </source>
</evidence>
<dbReference type="InterPro" id="IPR007527">
    <property type="entry name" value="Znf_SWIM"/>
</dbReference>
<dbReference type="Gene3D" id="3.90.320.10">
    <property type="match status" value="1"/>
</dbReference>